<proteinExistence type="predicted"/>
<dbReference type="Proteomes" id="UP000298663">
    <property type="component" value="Unassembled WGS sequence"/>
</dbReference>
<accession>A0A4U5MEV5</accession>
<protein>
    <submittedName>
        <fullName evidence="1">Uncharacterized protein</fullName>
    </submittedName>
</protein>
<sequence>MSKKDNAHCKVGVSFETRRGFERVLWCFYRSDRYCLLLQTAAFACSSAAPRPSPPNHRFDLLVVGGRPNAPPPSASTSTLLSPNADQTRHQTSVSYLVCKGLTFQKIPEAAASRAPQVLQTRIRAQLQPLDLQYLGFGEYRIVIGFLAAASDLSAVAAWEERCAS</sequence>
<organism evidence="1 2">
    <name type="scientific">Steinernema carpocapsae</name>
    <name type="common">Entomopathogenic nematode</name>
    <dbReference type="NCBI Taxonomy" id="34508"/>
    <lineage>
        <taxon>Eukaryota</taxon>
        <taxon>Metazoa</taxon>
        <taxon>Ecdysozoa</taxon>
        <taxon>Nematoda</taxon>
        <taxon>Chromadorea</taxon>
        <taxon>Rhabditida</taxon>
        <taxon>Tylenchina</taxon>
        <taxon>Panagrolaimomorpha</taxon>
        <taxon>Strongyloidoidea</taxon>
        <taxon>Steinernematidae</taxon>
        <taxon>Steinernema</taxon>
    </lineage>
</organism>
<dbReference type="AlphaFoldDB" id="A0A4U5MEV5"/>
<gene>
    <name evidence="1" type="ORF">L596_023762</name>
</gene>
<reference evidence="1 2" key="2">
    <citation type="journal article" date="2019" name="G3 (Bethesda)">
        <title>Hybrid Assembly of the Genome of the Entomopathogenic Nematode Steinernema carpocapsae Identifies the X-Chromosome.</title>
        <authorList>
            <person name="Serra L."/>
            <person name="Macchietto M."/>
            <person name="Macias-Munoz A."/>
            <person name="McGill C.J."/>
            <person name="Rodriguez I.M."/>
            <person name="Rodriguez B."/>
            <person name="Murad R."/>
            <person name="Mortazavi A."/>
        </authorList>
    </citation>
    <scope>NUCLEOTIDE SEQUENCE [LARGE SCALE GENOMIC DNA]</scope>
    <source>
        <strain evidence="1 2">ALL</strain>
    </source>
</reference>
<comment type="caution">
    <text evidence="1">The sequence shown here is derived from an EMBL/GenBank/DDBJ whole genome shotgun (WGS) entry which is preliminary data.</text>
</comment>
<name>A0A4U5MEV5_STECR</name>
<evidence type="ECO:0000313" key="1">
    <source>
        <dbReference type="EMBL" id="TKR67642.1"/>
    </source>
</evidence>
<evidence type="ECO:0000313" key="2">
    <source>
        <dbReference type="Proteomes" id="UP000298663"/>
    </source>
</evidence>
<keyword evidence="2" id="KW-1185">Reference proteome</keyword>
<dbReference type="EMBL" id="AZBU02000008">
    <property type="protein sequence ID" value="TKR67642.1"/>
    <property type="molecule type" value="Genomic_DNA"/>
</dbReference>
<reference evidence="1 2" key="1">
    <citation type="journal article" date="2015" name="Genome Biol.">
        <title>Comparative genomics of Steinernema reveals deeply conserved gene regulatory networks.</title>
        <authorList>
            <person name="Dillman A.R."/>
            <person name="Macchietto M."/>
            <person name="Porter C.F."/>
            <person name="Rogers A."/>
            <person name="Williams B."/>
            <person name="Antoshechkin I."/>
            <person name="Lee M.M."/>
            <person name="Goodwin Z."/>
            <person name="Lu X."/>
            <person name="Lewis E.E."/>
            <person name="Goodrich-Blair H."/>
            <person name="Stock S.P."/>
            <person name="Adams B.J."/>
            <person name="Sternberg P.W."/>
            <person name="Mortazavi A."/>
        </authorList>
    </citation>
    <scope>NUCLEOTIDE SEQUENCE [LARGE SCALE GENOMIC DNA]</scope>
    <source>
        <strain evidence="1 2">ALL</strain>
    </source>
</reference>